<comment type="caution">
    <text evidence="3">The sequence shown here is derived from an EMBL/GenBank/DDBJ whole genome shotgun (WGS) entry which is preliminary data.</text>
</comment>
<dbReference type="PANTHER" id="PTHR46082">
    <property type="entry name" value="ATP/GTP-BINDING PROTEIN-RELATED"/>
    <property type="match status" value="1"/>
</dbReference>
<dbReference type="InterPro" id="IPR053137">
    <property type="entry name" value="NLR-like"/>
</dbReference>
<dbReference type="GO" id="GO:0043531">
    <property type="term" value="F:ADP binding"/>
    <property type="evidence" value="ECO:0007669"/>
    <property type="project" value="InterPro"/>
</dbReference>
<evidence type="ECO:0000256" key="1">
    <source>
        <dbReference type="SAM" id="Coils"/>
    </source>
</evidence>
<dbReference type="Pfam" id="PF00931">
    <property type="entry name" value="NB-ARC"/>
    <property type="match status" value="1"/>
</dbReference>
<dbReference type="GeneID" id="81379297"/>
<dbReference type="Proteomes" id="UP001147733">
    <property type="component" value="Unassembled WGS sequence"/>
</dbReference>
<dbReference type="Pfam" id="PF13424">
    <property type="entry name" value="TPR_12"/>
    <property type="match status" value="3"/>
</dbReference>
<dbReference type="InterPro" id="IPR002182">
    <property type="entry name" value="NB-ARC"/>
</dbReference>
<keyword evidence="1" id="KW-0175">Coiled coil</keyword>
<accession>A0A9W9PEL5</accession>
<dbReference type="InterPro" id="IPR027417">
    <property type="entry name" value="P-loop_NTPase"/>
</dbReference>
<evidence type="ECO:0000313" key="3">
    <source>
        <dbReference type="EMBL" id="KAJ5242883.1"/>
    </source>
</evidence>
<dbReference type="SMART" id="SM00028">
    <property type="entry name" value="TPR"/>
    <property type="match status" value="6"/>
</dbReference>
<dbReference type="OrthoDB" id="5986190at2759"/>
<dbReference type="PRINTS" id="PR00381">
    <property type="entry name" value="KINESINLIGHT"/>
</dbReference>
<dbReference type="Gene3D" id="3.40.50.300">
    <property type="entry name" value="P-loop containing nucleotide triphosphate hydrolases"/>
    <property type="match status" value="1"/>
</dbReference>
<evidence type="ECO:0000259" key="2">
    <source>
        <dbReference type="Pfam" id="PF00931"/>
    </source>
</evidence>
<dbReference type="SUPFAM" id="SSF52540">
    <property type="entry name" value="P-loop containing nucleoside triphosphate hydrolases"/>
    <property type="match status" value="1"/>
</dbReference>
<dbReference type="PANTHER" id="PTHR46082:SF6">
    <property type="entry name" value="AAA+ ATPASE DOMAIN-CONTAINING PROTEIN-RELATED"/>
    <property type="match status" value="1"/>
</dbReference>
<dbReference type="Pfam" id="PF13374">
    <property type="entry name" value="TPR_10"/>
    <property type="match status" value="3"/>
</dbReference>
<reference evidence="3" key="1">
    <citation type="submission" date="2022-11" db="EMBL/GenBank/DDBJ databases">
        <authorList>
            <person name="Petersen C."/>
        </authorList>
    </citation>
    <scope>NUCLEOTIDE SEQUENCE</scope>
    <source>
        <strain evidence="3">IBT 23319</strain>
    </source>
</reference>
<dbReference type="RefSeq" id="XP_056505887.1">
    <property type="nucleotide sequence ID" value="XM_056640130.1"/>
</dbReference>
<dbReference type="Gene3D" id="1.25.40.10">
    <property type="entry name" value="Tetratricopeptide repeat domain"/>
    <property type="match status" value="2"/>
</dbReference>
<reference evidence="3" key="2">
    <citation type="journal article" date="2023" name="IMA Fungus">
        <title>Comparative genomic study of the Penicillium genus elucidates a diverse pangenome and 15 lateral gene transfer events.</title>
        <authorList>
            <person name="Petersen C."/>
            <person name="Sorensen T."/>
            <person name="Nielsen M.R."/>
            <person name="Sondergaard T.E."/>
            <person name="Sorensen J.L."/>
            <person name="Fitzpatrick D.A."/>
            <person name="Frisvad J.C."/>
            <person name="Nielsen K.L."/>
        </authorList>
    </citation>
    <scope>NUCLEOTIDE SEQUENCE</scope>
    <source>
        <strain evidence="3">IBT 23319</strain>
    </source>
</reference>
<sequence>MRLKQTQPEKDSGSPGPINKWIVPFERNCRVTDRESELTRLQNMLFTSNQFAKVAVSGLGGVGKTQLALELLYRLKEKHGNYTAIWIHVTSMESLDQGYHAIAQQLGIKYSRSKEADVKQHVQEYLSEDSAGHWIIVYDNADDIDMWTDKSNRLIDYIPRSKNGRVIFTTRNKRVGVKLAYQNVMELSQLSEDSAVRMLRNLLIQKDIVDSNLADAKTMAAWLCHLPLAIAQAVAYINENGITLADYLAIQERDPLAADYMCFMACIDHKDIPQLFLPHGSSRKKEVDAIGTLRAYSFVARRSEASSVDLHRLVHLTIRNWLRNEGTLAEWTCRAVARLEEVFPDHGHRNRAVWRTYLPHARYVLESALVAKDNASRIDLEWKLALCYYSDGRFDEAETFFREVLEFRTSMLGPEHPDTLESMAKLALAYHAQSRFQESKALGVKAMETQKIVLGEEDPETMSTMSNLAMTYSDLSQWKEAESLELETMKLRMRILGEEHPQTLVGMSNLVYLYNCQGWWERAEELGKRTTSARKKILGDEHPDTLLRIGNLAHTYNNQGRYKEAEDLLTHVVNVRVRTLGKEHPHTLSGMSNLAVSYHNQDRWDEAEGLQTRVVAARQTLLGPEHFSTLTSMAHLSSTYHRQGRWAEAEKLCIQTMELRKKILGPEHHHTLTSMTNLASIYLDDGQLSRAEELGLEVLATRERVLGMEHTHSLASMEHLAATYKKQARIAEAEDLEIQVAELQNATVL</sequence>
<organism evidence="3 4">
    <name type="scientific">Penicillium citrinum</name>
    <dbReference type="NCBI Taxonomy" id="5077"/>
    <lineage>
        <taxon>Eukaryota</taxon>
        <taxon>Fungi</taxon>
        <taxon>Dikarya</taxon>
        <taxon>Ascomycota</taxon>
        <taxon>Pezizomycotina</taxon>
        <taxon>Eurotiomycetes</taxon>
        <taxon>Eurotiomycetidae</taxon>
        <taxon>Eurotiales</taxon>
        <taxon>Aspergillaceae</taxon>
        <taxon>Penicillium</taxon>
    </lineage>
</organism>
<dbReference type="InterPro" id="IPR019734">
    <property type="entry name" value="TPR_rpt"/>
</dbReference>
<name>A0A9W9PEL5_PENCI</name>
<dbReference type="InterPro" id="IPR011990">
    <property type="entry name" value="TPR-like_helical_dom_sf"/>
</dbReference>
<evidence type="ECO:0000313" key="4">
    <source>
        <dbReference type="Proteomes" id="UP001147733"/>
    </source>
</evidence>
<keyword evidence="4" id="KW-1185">Reference proteome</keyword>
<protein>
    <submittedName>
        <fullName evidence="3">TPR-like protein</fullName>
    </submittedName>
</protein>
<gene>
    <name evidence="3" type="ORF">N7469_001210</name>
</gene>
<dbReference type="SUPFAM" id="SSF48452">
    <property type="entry name" value="TPR-like"/>
    <property type="match status" value="3"/>
</dbReference>
<feature type="coiled-coil region" evidence="1">
    <location>
        <begin position="714"/>
        <end position="746"/>
    </location>
</feature>
<feature type="domain" description="NB-ARC" evidence="2">
    <location>
        <begin position="35"/>
        <end position="206"/>
    </location>
</feature>
<dbReference type="AlphaFoldDB" id="A0A9W9PEL5"/>
<dbReference type="EMBL" id="JAPQKT010000001">
    <property type="protein sequence ID" value="KAJ5242883.1"/>
    <property type="molecule type" value="Genomic_DNA"/>
</dbReference>
<proteinExistence type="predicted"/>